<comment type="caution">
    <text evidence="3">The sequence shown here is derived from an EMBL/GenBank/DDBJ whole genome shotgun (WGS) entry which is preliminary data.</text>
</comment>
<dbReference type="Proteomes" id="UP000677228">
    <property type="component" value="Unassembled WGS sequence"/>
</dbReference>
<feature type="region of interest" description="Disordered" evidence="1">
    <location>
        <begin position="99"/>
        <end position="124"/>
    </location>
</feature>
<evidence type="ECO:0000256" key="1">
    <source>
        <dbReference type="SAM" id="MobiDB-lite"/>
    </source>
</evidence>
<feature type="region of interest" description="Disordered" evidence="1">
    <location>
        <begin position="358"/>
        <end position="388"/>
    </location>
</feature>
<organism evidence="3 4">
    <name type="scientific">Didymodactylos carnosus</name>
    <dbReference type="NCBI Taxonomy" id="1234261"/>
    <lineage>
        <taxon>Eukaryota</taxon>
        <taxon>Metazoa</taxon>
        <taxon>Spiralia</taxon>
        <taxon>Gnathifera</taxon>
        <taxon>Rotifera</taxon>
        <taxon>Eurotatoria</taxon>
        <taxon>Bdelloidea</taxon>
        <taxon>Philodinida</taxon>
        <taxon>Philodinidae</taxon>
        <taxon>Didymodactylos</taxon>
    </lineage>
</organism>
<evidence type="ECO:0000313" key="2">
    <source>
        <dbReference type="EMBL" id="CAF0841297.1"/>
    </source>
</evidence>
<protein>
    <submittedName>
        <fullName evidence="3">Uncharacterized protein</fullName>
    </submittedName>
</protein>
<evidence type="ECO:0000313" key="3">
    <source>
        <dbReference type="EMBL" id="CAF3626254.1"/>
    </source>
</evidence>
<reference evidence="3" key="1">
    <citation type="submission" date="2021-02" db="EMBL/GenBank/DDBJ databases">
        <authorList>
            <person name="Nowell W R."/>
        </authorList>
    </citation>
    <scope>NUCLEOTIDE SEQUENCE</scope>
</reference>
<name>A0A8S2HHX0_9BILA</name>
<dbReference type="EMBL" id="CAJOBA010002026">
    <property type="protein sequence ID" value="CAF3626254.1"/>
    <property type="molecule type" value="Genomic_DNA"/>
</dbReference>
<sequence>MTNFRSKNEKKSIWERITVEQLAIAIASLGDRSDELKKETWRLNAKTCQEDSVWSELIDRLKLDQNECTRLSLYNIWCRGRHEIKFLVEKQKAGTAENNLSLHSNPSLPLPQQPKTRPNQRESAHAVQTETSIVLTFNEWKSAFSCTHRKMKPYWTDMFYEKLTSCGFKCPVKFKTPYIKKGTRKQACSFFCCYAMCSISICTRKYQIILKQEPEENASVLFLVRITGKENHNINTEISARQLRGKNRILVGKQANEIGPLGVFREHVKNANESLLAAGNYTECETIETLKKAAYDYRKKMHVDEDIFKECRIIARAYLAADVTSTNVKDKSMTNDVGPSKASSEFIFGTIVDSPLKNSLHHSRDEPNVTNDQLSNDPSSQHSPQPETIIDGYTLRWPKFQIRSALFQG</sequence>
<gene>
    <name evidence="2" type="ORF">OVA965_LOCUS6658</name>
    <name evidence="3" type="ORF">TMI583_LOCUS6654</name>
</gene>
<dbReference type="AlphaFoldDB" id="A0A8S2HHX0"/>
<proteinExistence type="predicted"/>
<feature type="compositionally biased region" description="Polar residues" evidence="1">
    <location>
        <begin position="368"/>
        <end position="386"/>
    </location>
</feature>
<dbReference type="EMBL" id="CAJNOK010002026">
    <property type="protein sequence ID" value="CAF0841297.1"/>
    <property type="molecule type" value="Genomic_DNA"/>
</dbReference>
<dbReference type="Proteomes" id="UP000682733">
    <property type="component" value="Unassembled WGS sequence"/>
</dbReference>
<accession>A0A8S2HHX0</accession>
<evidence type="ECO:0000313" key="4">
    <source>
        <dbReference type="Proteomes" id="UP000682733"/>
    </source>
</evidence>